<dbReference type="STRING" id="3880.A0A072TRN2"/>
<gene>
    <name evidence="2" type="ordered locus">MTR_8g069585</name>
</gene>
<keyword evidence="1" id="KW-1133">Transmembrane helix</keyword>
<dbReference type="AlphaFoldDB" id="A0A072TRN2"/>
<dbReference type="EnsemblPlants" id="KEH20179">
    <property type="protein sequence ID" value="KEH20179"/>
    <property type="gene ID" value="MTR_8g069585"/>
</dbReference>
<evidence type="ECO:0000313" key="2">
    <source>
        <dbReference type="EMBL" id="KEH20179.1"/>
    </source>
</evidence>
<evidence type="ECO:0000313" key="4">
    <source>
        <dbReference type="Proteomes" id="UP000002051"/>
    </source>
</evidence>
<name>A0A072TRN2_MEDTR</name>
<dbReference type="EMBL" id="CM001224">
    <property type="protein sequence ID" value="KEH20179.1"/>
    <property type="molecule type" value="Genomic_DNA"/>
</dbReference>
<accession>A0A072TRN2</accession>
<reference evidence="3" key="3">
    <citation type="submission" date="2015-04" db="UniProtKB">
        <authorList>
            <consortium name="EnsemblPlants"/>
        </authorList>
    </citation>
    <scope>IDENTIFICATION</scope>
    <source>
        <strain evidence="3">cv. Jemalong A17</strain>
    </source>
</reference>
<sequence length="122" mass="13961">MDSGSIIIYLLLVSFVSPIYSFKTSSYQLENQTFQIEKFHKLKKTIKNRLQQINKPPIKTIQSSDGDIVDCVSVKREETNALSLGIQIILSIPGSVWLDTLPIELHLDFFRDRVGLSNYKFP</sequence>
<dbReference type="Proteomes" id="UP000002051">
    <property type="component" value="Chromosome 8"/>
</dbReference>
<evidence type="ECO:0000256" key="1">
    <source>
        <dbReference type="SAM" id="Phobius"/>
    </source>
</evidence>
<keyword evidence="1 2" id="KW-0812">Transmembrane</keyword>
<dbReference type="HOGENOM" id="CLU_2030213_0_0_1"/>
<feature type="transmembrane region" description="Helical" evidence="1">
    <location>
        <begin position="6"/>
        <end position="22"/>
    </location>
</feature>
<organism evidence="2 4">
    <name type="scientific">Medicago truncatula</name>
    <name type="common">Barrel medic</name>
    <name type="synonym">Medicago tribuloides</name>
    <dbReference type="NCBI Taxonomy" id="3880"/>
    <lineage>
        <taxon>Eukaryota</taxon>
        <taxon>Viridiplantae</taxon>
        <taxon>Streptophyta</taxon>
        <taxon>Embryophyta</taxon>
        <taxon>Tracheophyta</taxon>
        <taxon>Spermatophyta</taxon>
        <taxon>Magnoliopsida</taxon>
        <taxon>eudicotyledons</taxon>
        <taxon>Gunneridae</taxon>
        <taxon>Pentapetalae</taxon>
        <taxon>rosids</taxon>
        <taxon>fabids</taxon>
        <taxon>Fabales</taxon>
        <taxon>Fabaceae</taxon>
        <taxon>Papilionoideae</taxon>
        <taxon>50 kb inversion clade</taxon>
        <taxon>NPAAA clade</taxon>
        <taxon>Hologalegina</taxon>
        <taxon>IRL clade</taxon>
        <taxon>Trifolieae</taxon>
        <taxon>Medicago</taxon>
    </lineage>
</organism>
<reference evidence="2 4" key="2">
    <citation type="journal article" date="2014" name="BMC Genomics">
        <title>An improved genome release (version Mt4.0) for the model legume Medicago truncatula.</title>
        <authorList>
            <person name="Tang H."/>
            <person name="Krishnakumar V."/>
            <person name="Bidwell S."/>
            <person name="Rosen B."/>
            <person name="Chan A."/>
            <person name="Zhou S."/>
            <person name="Gentzbittel L."/>
            <person name="Childs K.L."/>
            <person name="Yandell M."/>
            <person name="Gundlach H."/>
            <person name="Mayer K.F."/>
            <person name="Schwartz D.C."/>
            <person name="Town C.D."/>
        </authorList>
    </citation>
    <scope>GENOME REANNOTATION</scope>
    <source>
        <strain evidence="2">A17</strain>
        <strain evidence="3 4">cv. Jemalong A17</strain>
    </source>
</reference>
<evidence type="ECO:0000313" key="3">
    <source>
        <dbReference type="EnsemblPlants" id="KEH20179"/>
    </source>
</evidence>
<protein>
    <submittedName>
        <fullName evidence="2">Transmembrane protein, putative</fullName>
    </submittedName>
</protein>
<reference evidence="2 4" key="1">
    <citation type="journal article" date="2011" name="Nature">
        <title>The Medicago genome provides insight into the evolution of rhizobial symbioses.</title>
        <authorList>
            <person name="Young N.D."/>
            <person name="Debelle F."/>
            <person name="Oldroyd G.E."/>
            <person name="Geurts R."/>
            <person name="Cannon S.B."/>
            <person name="Udvardi M.K."/>
            <person name="Benedito V.A."/>
            <person name="Mayer K.F."/>
            <person name="Gouzy J."/>
            <person name="Schoof H."/>
            <person name="Van de Peer Y."/>
            <person name="Proost S."/>
            <person name="Cook D.R."/>
            <person name="Meyers B.C."/>
            <person name="Spannagl M."/>
            <person name="Cheung F."/>
            <person name="De Mita S."/>
            <person name="Krishnakumar V."/>
            <person name="Gundlach H."/>
            <person name="Zhou S."/>
            <person name="Mudge J."/>
            <person name="Bharti A.K."/>
            <person name="Murray J.D."/>
            <person name="Naoumkina M.A."/>
            <person name="Rosen B."/>
            <person name="Silverstein K.A."/>
            <person name="Tang H."/>
            <person name="Rombauts S."/>
            <person name="Zhao P.X."/>
            <person name="Zhou P."/>
            <person name="Barbe V."/>
            <person name="Bardou P."/>
            <person name="Bechner M."/>
            <person name="Bellec A."/>
            <person name="Berger A."/>
            <person name="Berges H."/>
            <person name="Bidwell S."/>
            <person name="Bisseling T."/>
            <person name="Choisne N."/>
            <person name="Couloux A."/>
            <person name="Denny R."/>
            <person name="Deshpande S."/>
            <person name="Dai X."/>
            <person name="Doyle J.J."/>
            <person name="Dudez A.M."/>
            <person name="Farmer A.D."/>
            <person name="Fouteau S."/>
            <person name="Franken C."/>
            <person name="Gibelin C."/>
            <person name="Gish J."/>
            <person name="Goldstein S."/>
            <person name="Gonzalez A.J."/>
            <person name="Green P.J."/>
            <person name="Hallab A."/>
            <person name="Hartog M."/>
            <person name="Hua A."/>
            <person name="Humphray S.J."/>
            <person name="Jeong D.H."/>
            <person name="Jing Y."/>
            <person name="Jocker A."/>
            <person name="Kenton S.M."/>
            <person name="Kim D.J."/>
            <person name="Klee K."/>
            <person name="Lai H."/>
            <person name="Lang C."/>
            <person name="Lin S."/>
            <person name="Macmil S.L."/>
            <person name="Magdelenat G."/>
            <person name="Matthews L."/>
            <person name="McCorrison J."/>
            <person name="Monaghan E.L."/>
            <person name="Mun J.H."/>
            <person name="Najar F.Z."/>
            <person name="Nicholson C."/>
            <person name="Noirot C."/>
            <person name="O'Bleness M."/>
            <person name="Paule C.R."/>
            <person name="Poulain J."/>
            <person name="Prion F."/>
            <person name="Qin B."/>
            <person name="Qu C."/>
            <person name="Retzel E.F."/>
            <person name="Riddle C."/>
            <person name="Sallet E."/>
            <person name="Samain S."/>
            <person name="Samson N."/>
            <person name="Sanders I."/>
            <person name="Saurat O."/>
            <person name="Scarpelli C."/>
            <person name="Schiex T."/>
            <person name="Segurens B."/>
            <person name="Severin A.J."/>
            <person name="Sherrier D.J."/>
            <person name="Shi R."/>
            <person name="Sims S."/>
            <person name="Singer S.R."/>
            <person name="Sinharoy S."/>
            <person name="Sterck L."/>
            <person name="Viollet A."/>
            <person name="Wang B.B."/>
            <person name="Wang K."/>
            <person name="Wang M."/>
            <person name="Wang X."/>
            <person name="Warfsmann J."/>
            <person name="Weissenbach J."/>
            <person name="White D.D."/>
            <person name="White J.D."/>
            <person name="Wiley G.B."/>
            <person name="Wincker P."/>
            <person name="Xing Y."/>
            <person name="Yang L."/>
            <person name="Yao Z."/>
            <person name="Ying F."/>
            <person name="Zhai J."/>
            <person name="Zhou L."/>
            <person name="Zuber A."/>
            <person name="Denarie J."/>
            <person name="Dixon R.A."/>
            <person name="May G.D."/>
            <person name="Schwartz D.C."/>
            <person name="Rogers J."/>
            <person name="Quetier F."/>
            <person name="Town C.D."/>
            <person name="Roe B.A."/>
        </authorList>
    </citation>
    <scope>NUCLEOTIDE SEQUENCE [LARGE SCALE GENOMIC DNA]</scope>
    <source>
        <strain evidence="2">A17</strain>
        <strain evidence="3 4">cv. Jemalong A17</strain>
    </source>
</reference>
<keyword evidence="1" id="KW-0472">Membrane</keyword>
<proteinExistence type="predicted"/>
<keyword evidence="4" id="KW-1185">Reference proteome</keyword>